<dbReference type="AlphaFoldDB" id="A0A2X4TPZ1"/>
<sequence>MNQVVQAPPPTSPTVLDALRASPVGPVLDVPLPAISGPTVFSGQFPLLPDTNAITELLQSIPVPVMPEIQELLRPLTELGSLFGTGIVDALDPTAVLQQASRLLESATALGRSALHALPDSWEGATAEAAADHGIRARQATIELADRGDRIGDVTRAATATVERGNVELTGIASSFVSIAVAAAPAAITPVGQAALLASAVEHLHAALAVVARTRGELTVHTGTMSALTTPVPVPAPVSTVLADPRVLSGVATDAVSTVTGAVTTMAGSAAPDGEASTSPASYAPPTPGAHPLAQTMPSAAAGVGISSSFAAPAGAGHGLSGLGQTGLGSALPVSAVPSTGAGVPGTAGTGAPGTGTPGTAGRGPALGALPVGAGARQDVDDSHRSTPGFLVAAATSTDVVGDLPLVTPAVIGGDPAW</sequence>
<accession>A0A2X4TPZ1</accession>
<dbReference type="Proteomes" id="UP000249091">
    <property type="component" value="Chromosome 1"/>
</dbReference>
<feature type="region of interest" description="Disordered" evidence="1">
    <location>
        <begin position="342"/>
        <end position="383"/>
    </location>
</feature>
<dbReference type="EMBL" id="LS483468">
    <property type="protein sequence ID" value="SQI28973.1"/>
    <property type="molecule type" value="Genomic_DNA"/>
</dbReference>
<evidence type="ECO:0000256" key="1">
    <source>
        <dbReference type="SAM" id="MobiDB-lite"/>
    </source>
</evidence>
<protein>
    <submittedName>
        <fullName evidence="2">NlpC/P60 family protein</fullName>
    </submittedName>
</protein>
<organism evidence="2 3">
    <name type="scientific">Rhodococcus coprophilus</name>
    <dbReference type="NCBI Taxonomy" id="38310"/>
    <lineage>
        <taxon>Bacteria</taxon>
        <taxon>Bacillati</taxon>
        <taxon>Actinomycetota</taxon>
        <taxon>Actinomycetes</taxon>
        <taxon>Mycobacteriales</taxon>
        <taxon>Nocardiaceae</taxon>
        <taxon>Rhodococcus</taxon>
    </lineage>
</organism>
<dbReference type="KEGG" id="rcr:NCTC10994_00724"/>
<gene>
    <name evidence="2" type="ORF">NCTC10994_00724</name>
</gene>
<dbReference type="STRING" id="1219011.GCA_001895045_00444"/>
<evidence type="ECO:0000313" key="3">
    <source>
        <dbReference type="Proteomes" id="UP000249091"/>
    </source>
</evidence>
<feature type="compositionally biased region" description="Gly residues" evidence="1">
    <location>
        <begin position="343"/>
        <end position="362"/>
    </location>
</feature>
<name>A0A2X4TPZ1_9NOCA</name>
<feature type="region of interest" description="Disordered" evidence="1">
    <location>
        <begin position="268"/>
        <end position="291"/>
    </location>
</feature>
<proteinExistence type="predicted"/>
<keyword evidence="3" id="KW-1185">Reference proteome</keyword>
<evidence type="ECO:0000313" key="2">
    <source>
        <dbReference type="EMBL" id="SQI28973.1"/>
    </source>
</evidence>
<reference evidence="2 3" key="1">
    <citation type="submission" date="2018-06" db="EMBL/GenBank/DDBJ databases">
        <authorList>
            <consortium name="Pathogen Informatics"/>
            <person name="Doyle S."/>
        </authorList>
    </citation>
    <scope>NUCLEOTIDE SEQUENCE [LARGE SCALE GENOMIC DNA]</scope>
    <source>
        <strain evidence="2 3">NCTC10994</strain>
    </source>
</reference>
<feature type="compositionally biased region" description="Low complexity" evidence="1">
    <location>
        <begin position="363"/>
        <end position="377"/>
    </location>
</feature>